<proteinExistence type="predicted"/>
<dbReference type="InterPro" id="IPR024755">
    <property type="entry name" value="cpYpsA"/>
</dbReference>
<protein>
    <recommendedName>
        <fullName evidence="2">Molybdenum carrier</fullName>
    </recommendedName>
</protein>
<dbReference type="Pfam" id="PF12694">
    <property type="entry name" value="cpYpsA"/>
    <property type="match status" value="1"/>
</dbReference>
<sequence length="157" mass="16741">MIEKLISGGQTGADRAGLEAAKALGIPTGGIAPKSFRICLPDGTDGTDSTLAEFGLTEHHSREYPPRTKLNATNSDGTVWFGYEHSSGGILTIKSAAKAGKPTKINPTPSELRSWLKEHNIKVLNVAGNRASDLNPTISEDTYNVLIEALKEEGDRP</sequence>
<dbReference type="AlphaFoldDB" id="A0A6J4N254"/>
<gene>
    <name evidence="1" type="ORF">AVDCRST_MAG94-4295</name>
</gene>
<organism evidence="1">
    <name type="scientific">uncultured Leptolyngbya sp</name>
    <dbReference type="NCBI Taxonomy" id="332963"/>
    <lineage>
        <taxon>Bacteria</taxon>
        <taxon>Bacillati</taxon>
        <taxon>Cyanobacteriota</taxon>
        <taxon>Cyanophyceae</taxon>
        <taxon>Leptolyngbyales</taxon>
        <taxon>Leptolyngbyaceae</taxon>
        <taxon>Leptolyngbya group</taxon>
        <taxon>Leptolyngbya</taxon>
        <taxon>environmental samples</taxon>
    </lineage>
</organism>
<dbReference type="Gene3D" id="3.40.50.450">
    <property type="match status" value="1"/>
</dbReference>
<evidence type="ECO:0008006" key="2">
    <source>
        <dbReference type="Google" id="ProtNLM"/>
    </source>
</evidence>
<dbReference type="EMBL" id="CADCTY010001490">
    <property type="protein sequence ID" value="CAA9372807.1"/>
    <property type="molecule type" value="Genomic_DNA"/>
</dbReference>
<accession>A0A6J4N254</accession>
<evidence type="ECO:0000313" key="1">
    <source>
        <dbReference type="EMBL" id="CAA9372807.1"/>
    </source>
</evidence>
<reference evidence="1" key="1">
    <citation type="submission" date="2020-02" db="EMBL/GenBank/DDBJ databases">
        <authorList>
            <person name="Meier V. D."/>
        </authorList>
    </citation>
    <scope>NUCLEOTIDE SEQUENCE</scope>
    <source>
        <strain evidence="1">AVDCRST_MAG94</strain>
    </source>
</reference>
<name>A0A6J4N254_9CYAN</name>